<accession>A0A1I4R586</accession>
<evidence type="ECO:0000256" key="3">
    <source>
        <dbReference type="ARBA" id="ARBA00022617"/>
    </source>
</evidence>
<dbReference type="GO" id="GO:0020037">
    <property type="term" value="F:heme binding"/>
    <property type="evidence" value="ECO:0007669"/>
    <property type="project" value="InterPro"/>
</dbReference>
<evidence type="ECO:0000256" key="8">
    <source>
        <dbReference type="PIRSR" id="PIRSR000005-1"/>
    </source>
</evidence>
<dbReference type="PROSITE" id="PS51007">
    <property type="entry name" value="CYTC"/>
    <property type="match status" value="2"/>
</dbReference>
<dbReference type="EMBL" id="FOUO01000006">
    <property type="protein sequence ID" value="SFM47427.1"/>
    <property type="molecule type" value="Genomic_DNA"/>
</dbReference>
<evidence type="ECO:0000313" key="13">
    <source>
        <dbReference type="Proteomes" id="UP000199556"/>
    </source>
</evidence>
<dbReference type="InterPro" id="IPR036909">
    <property type="entry name" value="Cyt_c-like_dom_sf"/>
</dbReference>
<comment type="PTM">
    <text evidence="8">Binds 2 heme c groups covalently per subunit.</text>
</comment>
<dbReference type="GO" id="GO:0009055">
    <property type="term" value="F:electron transfer activity"/>
    <property type="evidence" value="ECO:0007669"/>
    <property type="project" value="InterPro"/>
</dbReference>
<feature type="binding site" description="covalent" evidence="8">
    <location>
        <position position="38"/>
    </location>
    <ligand>
        <name>heme c</name>
        <dbReference type="ChEBI" id="CHEBI:61717"/>
        <label>1</label>
    </ligand>
</feature>
<proteinExistence type="predicted"/>
<keyword evidence="10" id="KW-0732">Signal</keyword>
<keyword evidence="5" id="KW-0574">Periplasm</keyword>
<evidence type="ECO:0000259" key="11">
    <source>
        <dbReference type="PROSITE" id="PS51007"/>
    </source>
</evidence>
<keyword evidence="6" id="KW-0249">Electron transport</keyword>
<feature type="binding site" description="covalent" evidence="8">
    <location>
        <position position="136"/>
    </location>
    <ligand>
        <name>heme c</name>
        <dbReference type="ChEBI" id="CHEBI:61717"/>
        <label>2</label>
    </ligand>
</feature>
<feature type="signal peptide" evidence="10">
    <location>
        <begin position="1"/>
        <end position="22"/>
    </location>
</feature>
<organism evidence="12 13">
    <name type="scientific">Ectothiorhodospira mobilis</name>
    <dbReference type="NCBI Taxonomy" id="195064"/>
    <lineage>
        <taxon>Bacteria</taxon>
        <taxon>Pseudomonadati</taxon>
        <taxon>Pseudomonadota</taxon>
        <taxon>Gammaproteobacteria</taxon>
        <taxon>Chromatiales</taxon>
        <taxon>Ectothiorhodospiraceae</taxon>
        <taxon>Ectothiorhodospira</taxon>
    </lineage>
</organism>
<dbReference type="SUPFAM" id="SSF46626">
    <property type="entry name" value="Cytochrome c"/>
    <property type="match status" value="2"/>
</dbReference>
<dbReference type="GO" id="GO:0005506">
    <property type="term" value="F:iron ion binding"/>
    <property type="evidence" value="ECO:0007669"/>
    <property type="project" value="InterPro"/>
</dbReference>
<evidence type="ECO:0000256" key="1">
    <source>
        <dbReference type="ARBA" id="ARBA00004418"/>
    </source>
</evidence>
<feature type="domain" description="Cytochrome c" evidence="11">
    <location>
        <begin position="26"/>
        <end position="104"/>
    </location>
</feature>
<comment type="subcellular location">
    <subcellularLocation>
        <location evidence="1">Periplasm</location>
    </subcellularLocation>
</comment>
<keyword evidence="7 9" id="KW-0408">Iron</keyword>
<evidence type="ECO:0000256" key="5">
    <source>
        <dbReference type="ARBA" id="ARBA00022764"/>
    </source>
</evidence>
<feature type="binding site" description="axial binding residue" evidence="9">
    <location>
        <position position="183"/>
    </location>
    <ligand>
        <name>heme c</name>
        <dbReference type="ChEBI" id="CHEBI:61717"/>
        <label>2</label>
    </ligand>
    <ligandPart>
        <name>Fe</name>
        <dbReference type="ChEBI" id="CHEBI:18248"/>
    </ligandPart>
</feature>
<keyword evidence="2" id="KW-0813">Transport</keyword>
<dbReference type="Gene3D" id="1.10.760.10">
    <property type="entry name" value="Cytochrome c-like domain"/>
    <property type="match status" value="2"/>
</dbReference>
<evidence type="ECO:0000256" key="6">
    <source>
        <dbReference type="ARBA" id="ARBA00022982"/>
    </source>
</evidence>
<dbReference type="InterPro" id="IPR009056">
    <property type="entry name" value="Cyt_c-like_dom"/>
</dbReference>
<dbReference type="Proteomes" id="UP000199556">
    <property type="component" value="Unassembled WGS sequence"/>
</dbReference>
<dbReference type="InterPro" id="IPR050597">
    <property type="entry name" value="Cytochrome_c_Oxidase_Subunit"/>
</dbReference>
<dbReference type="PIRSF" id="PIRSF000005">
    <property type="entry name" value="Cytochrome_c4"/>
    <property type="match status" value="1"/>
</dbReference>
<dbReference type="PANTHER" id="PTHR33751">
    <property type="entry name" value="CBB3-TYPE CYTOCHROME C OXIDASE SUBUNIT FIXP"/>
    <property type="match status" value="1"/>
</dbReference>
<gene>
    <name evidence="12" type="ORF">SAMN05421721_106163</name>
</gene>
<dbReference type="InterPro" id="IPR024167">
    <property type="entry name" value="Cytochrome_c4-like"/>
</dbReference>
<dbReference type="RefSeq" id="WP_090484775.1">
    <property type="nucleotide sequence ID" value="NZ_FOUO01000006.1"/>
</dbReference>
<evidence type="ECO:0000256" key="10">
    <source>
        <dbReference type="SAM" id="SignalP"/>
    </source>
</evidence>
<dbReference type="STRING" id="195064.SAMN05421721_106163"/>
<keyword evidence="3 8" id="KW-0349">Heme</keyword>
<evidence type="ECO:0000313" key="12">
    <source>
        <dbReference type="EMBL" id="SFM47427.1"/>
    </source>
</evidence>
<feature type="binding site" description="covalent" evidence="8">
    <location>
        <position position="41"/>
    </location>
    <ligand>
        <name>heme c</name>
        <dbReference type="ChEBI" id="CHEBI:61717"/>
        <label>1</label>
    </ligand>
</feature>
<feature type="binding site" description="axial binding residue" evidence="9">
    <location>
        <position position="140"/>
    </location>
    <ligand>
        <name>heme c</name>
        <dbReference type="ChEBI" id="CHEBI:61717"/>
        <label>2</label>
    </ligand>
    <ligandPart>
        <name>Fe</name>
        <dbReference type="ChEBI" id="CHEBI:18248"/>
    </ligandPart>
</feature>
<dbReference type="Pfam" id="PF00034">
    <property type="entry name" value="Cytochrom_C"/>
    <property type="match status" value="2"/>
</dbReference>
<sequence length="208" mass="22674">MKKLVVIAAATLAVSLSASLHAAEPGDPERGRALSSPCVACHQADGNSVNPEWPKIAGQHEDYLFKQLMDYKWGRRSHPLMNAQVADLTEQNMRDLAAYFASQETAPGRPSGDEQTLALGKKVYFGGNLQTGVAACVACHGPNGKGNPAALFPSVAAQHATYSLDQLHQFHDEVRHNDPSRMMRDVAGRMTEKEMEAVTQYMESLDPR</sequence>
<dbReference type="OrthoDB" id="9773456at2"/>
<feature type="domain" description="Cytochrome c" evidence="11">
    <location>
        <begin position="115"/>
        <end position="206"/>
    </location>
</feature>
<evidence type="ECO:0000256" key="4">
    <source>
        <dbReference type="ARBA" id="ARBA00022723"/>
    </source>
</evidence>
<dbReference type="AlphaFoldDB" id="A0A1I4R586"/>
<evidence type="ECO:0000256" key="9">
    <source>
        <dbReference type="PIRSR" id="PIRSR000005-2"/>
    </source>
</evidence>
<reference evidence="12 13" key="1">
    <citation type="submission" date="2016-10" db="EMBL/GenBank/DDBJ databases">
        <authorList>
            <person name="de Groot N.N."/>
        </authorList>
    </citation>
    <scope>NUCLEOTIDE SEQUENCE [LARGE SCALE GENOMIC DNA]</scope>
    <source>
        <strain evidence="12 13">DSM 4180</strain>
    </source>
</reference>
<feature type="binding site" description="axial binding residue" evidence="9">
    <location>
        <position position="81"/>
    </location>
    <ligand>
        <name>heme c</name>
        <dbReference type="ChEBI" id="CHEBI:61717"/>
        <label>1</label>
    </ligand>
    <ligandPart>
        <name>Fe</name>
        <dbReference type="ChEBI" id="CHEBI:18248"/>
    </ligandPart>
</feature>
<dbReference type="PANTHER" id="PTHR33751:SF9">
    <property type="entry name" value="CYTOCHROME C4"/>
    <property type="match status" value="1"/>
</dbReference>
<keyword evidence="13" id="KW-1185">Reference proteome</keyword>
<name>A0A1I4R586_ECTMO</name>
<keyword evidence="4 9" id="KW-0479">Metal-binding</keyword>
<evidence type="ECO:0000256" key="7">
    <source>
        <dbReference type="ARBA" id="ARBA00023004"/>
    </source>
</evidence>
<dbReference type="GO" id="GO:0042597">
    <property type="term" value="C:periplasmic space"/>
    <property type="evidence" value="ECO:0007669"/>
    <property type="project" value="UniProtKB-SubCell"/>
</dbReference>
<feature type="binding site" description="covalent" evidence="8">
    <location>
        <position position="139"/>
    </location>
    <ligand>
        <name>heme c</name>
        <dbReference type="ChEBI" id="CHEBI:61717"/>
        <label>2</label>
    </ligand>
</feature>
<evidence type="ECO:0000256" key="2">
    <source>
        <dbReference type="ARBA" id="ARBA00022448"/>
    </source>
</evidence>
<feature type="chain" id="PRO_5011567099" evidence="10">
    <location>
        <begin position="23"/>
        <end position="208"/>
    </location>
</feature>
<protein>
    <submittedName>
        <fullName evidence="12">Cytochrome c553</fullName>
    </submittedName>
</protein>
<feature type="binding site" description="axial binding residue" evidence="9">
    <location>
        <position position="42"/>
    </location>
    <ligand>
        <name>heme c</name>
        <dbReference type="ChEBI" id="CHEBI:61717"/>
        <label>1</label>
    </ligand>
    <ligandPart>
        <name>Fe</name>
        <dbReference type="ChEBI" id="CHEBI:18248"/>
    </ligandPart>
</feature>